<evidence type="ECO:0000313" key="4">
    <source>
        <dbReference type="Proteomes" id="UP000699975"/>
    </source>
</evidence>
<feature type="region of interest" description="Disordered" evidence="1">
    <location>
        <begin position="186"/>
        <end position="220"/>
    </location>
</feature>
<dbReference type="EMBL" id="JAGSPB010000002">
    <property type="protein sequence ID" value="MBV7266731.1"/>
    <property type="molecule type" value="Genomic_DNA"/>
</dbReference>
<organism evidence="3 4">
    <name type="scientific">Erythrobacter ani</name>
    <dbReference type="NCBI Taxonomy" id="2827235"/>
    <lineage>
        <taxon>Bacteria</taxon>
        <taxon>Pseudomonadati</taxon>
        <taxon>Pseudomonadota</taxon>
        <taxon>Alphaproteobacteria</taxon>
        <taxon>Sphingomonadales</taxon>
        <taxon>Erythrobacteraceae</taxon>
        <taxon>Erythrobacter/Porphyrobacter group</taxon>
        <taxon>Erythrobacter</taxon>
    </lineage>
</organism>
<reference evidence="3 4" key="1">
    <citation type="submission" date="2021-04" db="EMBL/GenBank/DDBJ databases">
        <authorList>
            <person name="Pira H."/>
            <person name="Risdian C."/>
            <person name="Wink J."/>
        </authorList>
    </citation>
    <scope>NUCLEOTIDE SEQUENCE [LARGE SCALE GENOMIC DNA]</scope>
    <source>
        <strain evidence="3 4">WH131</strain>
    </source>
</reference>
<evidence type="ECO:0000256" key="1">
    <source>
        <dbReference type="SAM" id="MobiDB-lite"/>
    </source>
</evidence>
<dbReference type="Proteomes" id="UP000699975">
    <property type="component" value="Unassembled WGS sequence"/>
</dbReference>
<feature type="chain" id="PRO_5046268369" evidence="2">
    <location>
        <begin position="23"/>
        <end position="220"/>
    </location>
</feature>
<proteinExistence type="predicted"/>
<dbReference type="InterPro" id="IPR019587">
    <property type="entry name" value="Polyketide_cyclase/dehydratase"/>
</dbReference>
<keyword evidence="4" id="KW-1185">Reference proteome</keyword>
<dbReference type="RefSeq" id="WP_218317285.1">
    <property type="nucleotide sequence ID" value="NZ_JAGSPB010000002.1"/>
</dbReference>
<feature type="compositionally biased region" description="Acidic residues" evidence="1">
    <location>
        <begin position="194"/>
        <end position="220"/>
    </location>
</feature>
<gene>
    <name evidence="3" type="ORF">KCG45_11120</name>
</gene>
<evidence type="ECO:0000313" key="3">
    <source>
        <dbReference type="EMBL" id="MBV7266731.1"/>
    </source>
</evidence>
<sequence length="220" mass="22995">MQKFFTAAAAIAALAAAMPVSAEVTEQSENGFITRDEAVLDATPKEVWLALITPSSWWNSAHTWSADSTNLTLTPQAGGCFCERIPEAEDAGRITLEGSVEHMRVIQAYPESALRMKGALGPLQSEPVTGILTIAISEAAGGTRVVWEYNVGGKMRFETPVIAAAVDGVMSQQLNGLAELLGRVDGGAAAPDIGSDDEGNGEEPSEPSDSEDAASSDADE</sequence>
<evidence type="ECO:0000256" key="2">
    <source>
        <dbReference type="SAM" id="SignalP"/>
    </source>
</evidence>
<protein>
    <submittedName>
        <fullName evidence="3">SRPBCC family protein</fullName>
    </submittedName>
</protein>
<feature type="signal peptide" evidence="2">
    <location>
        <begin position="1"/>
        <end position="22"/>
    </location>
</feature>
<accession>A0ABS6SNX5</accession>
<name>A0ABS6SNX5_9SPHN</name>
<keyword evidence="2" id="KW-0732">Signal</keyword>
<comment type="caution">
    <text evidence="3">The sequence shown here is derived from an EMBL/GenBank/DDBJ whole genome shotgun (WGS) entry which is preliminary data.</text>
</comment>
<dbReference type="Pfam" id="PF10604">
    <property type="entry name" value="Polyketide_cyc2"/>
    <property type="match status" value="1"/>
</dbReference>